<feature type="transmembrane region" description="Helical" evidence="8">
    <location>
        <begin position="117"/>
        <end position="139"/>
    </location>
</feature>
<evidence type="ECO:0000256" key="6">
    <source>
        <dbReference type="ARBA" id="ARBA00022989"/>
    </source>
</evidence>
<sequence length="275" mass="31237">MTRILDYIKEKEIWKKSYVWLILILFYIPIIFGAFFSFNAPSKKGFISTTWNSFSLQAFRDLSTKNFASALVNSIIIALVTALIVIIISLITVFALWKQRNKTVKSYVNISSNIPLINPDVITAVAMAIILSLLFGTLVATKEGLLRSIVSHIVMTLPYGILLLYPRSEKFSKTLFEASQDLGYNKFKTWFLIYLKYMIPAIILASVVIIFLSFDDFIITKITSNAQTVGTLLYQGTFKTWALLLGAIMLTMIVIGNVIWIRYKLNKSKRGKNEI</sequence>
<dbReference type="InterPro" id="IPR035906">
    <property type="entry name" value="MetI-like_sf"/>
</dbReference>
<keyword evidence="5 8" id="KW-0812">Transmembrane</keyword>
<reference evidence="10 11" key="1">
    <citation type="journal article" date="2013" name="Genome Announc.">
        <title>Complete Genome Sequence of Mycoplasma hyorhinis Strain SK76.</title>
        <authorList>
            <person name="Goodison S."/>
            <person name="Urquidi V."/>
            <person name="Kumar D."/>
            <person name="Reyes L."/>
            <person name="Rosser C.J."/>
        </authorList>
    </citation>
    <scope>NUCLEOTIDE SEQUENCE [LARGE SCALE GENOMIC DNA]</scope>
    <source>
        <strain evidence="10 11">SK76</strain>
    </source>
</reference>
<dbReference type="AlphaFoldDB" id="A0AAI8AN50"/>
<feature type="domain" description="ABC transmembrane type-1" evidence="9">
    <location>
        <begin position="71"/>
        <end position="260"/>
    </location>
</feature>
<dbReference type="Gene3D" id="1.10.3720.10">
    <property type="entry name" value="MetI-like"/>
    <property type="match status" value="1"/>
</dbReference>
<evidence type="ECO:0000256" key="8">
    <source>
        <dbReference type="SAM" id="Phobius"/>
    </source>
</evidence>
<evidence type="ECO:0000256" key="5">
    <source>
        <dbReference type="ARBA" id="ARBA00022692"/>
    </source>
</evidence>
<dbReference type="RefSeq" id="WP_013302286.1">
    <property type="nucleotide sequence ID" value="NC_019552.1"/>
</dbReference>
<dbReference type="Proteomes" id="UP000009399">
    <property type="component" value="Chromosome"/>
</dbReference>
<keyword evidence="7 8" id="KW-0472">Membrane</keyword>
<comment type="similarity">
    <text evidence="2">Belongs to the binding-protein-dependent transport system permease family. CysTW subfamily.</text>
</comment>
<evidence type="ECO:0000313" key="11">
    <source>
        <dbReference type="Proteomes" id="UP000009399"/>
    </source>
</evidence>
<dbReference type="PANTHER" id="PTHR43848:SF2">
    <property type="entry name" value="PUTRESCINE TRANSPORT SYSTEM PERMEASE PROTEIN POTI"/>
    <property type="match status" value="1"/>
</dbReference>
<comment type="subcellular location">
    <subcellularLocation>
        <location evidence="1">Cell membrane</location>
        <topology evidence="1">Multi-pass membrane protein</topology>
    </subcellularLocation>
</comment>
<name>A0AAI8AN50_MESHY</name>
<keyword evidence="4" id="KW-1003">Cell membrane</keyword>
<keyword evidence="6 8" id="KW-1133">Transmembrane helix</keyword>
<evidence type="ECO:0000256" key="7">
    <source>
        <dbReference type="ARBA" id="ARBA00023136"/>
    </source>
</evidence>
<feature type="transmembrane region" description="Helical" evidence="8">
    <location>
        <begin position="70"/>
        <end position="97"/>
    </location>
</feature>
<dbReference type="InterPro" id="IPR051789">
    <property type="entry name" value="Bact_Polyamine_Transport"/>
</dbReference>
<dbReference type="GeneID" id="93248629"/>
<evidence type="ECO:0000256" key="2">
    <source>
        <dbReference type="ARBA" id="ARBA00007069"/>
    </source>
</evidence>
<evidence type="ECO:0000256" key="4">
    <source>
        <dbReference type="ARBA" id="ARBA00022475"/>
    </source>
</evidence>
<organism evidence="10 11">
    <name type="scientific">Mesomycoplasma hyorhinis SK76</name>
    <dbReference type="NCBI Taxonomy" id="1118964"/>
    <lineage>
        <taxon>Bacteria</taxon>
        <taxon>Bacillati</taxon>
        <taxon>Mycoplasmatota</taxon>
        <taxon>Mycoplasmoidales</taxon>
        <taxon>Metamycoplasmataceae</taxon>
        <taxon>Mesomycoplasma</taxon>
    </lineage>
</organism>
<evidence type="ECO:0000256" key="3">
    <source>
        <dbReference type="ARBA" id="ARBA00022448"/>
    </source>
</evidence>
<gene>
    <name evidence="10" type="primary">potC</name>
    <name evidence="10" type="ORF">MOS_527</name>
</gene>
<feature type="transmembrane region" description="Helical" evidence="8">
    <location>
        <begin position="241"/>
        <end position="263"/>
    </location>
</feature>
<dbReference type="CDD" id="cd06261">
    <property type="entry name" value="TM_PBP2"/>
    <property type="match status" value="1"/>
</dbReference>
<evidence type="ECO:0000256" key="1">
    <source>
        <dbReference type="ARBA" id="ARBA00004651"/>
    </source>
</evidence>
<feature type="transmembrane region" description="Helical" evidence="8">
    <location>
        <begin position="145"/>
        <end position="165"/>
    </location>
</feature>
<dbReference type="PROSITE" id="PS50928">
    <property type="entry name" value="ABC_TM1"/>
    <property type="match status" value="1"/>
</dbReference>
<dbReference type="KEGG" id="mhs:MOS_527"/>
<proteinExistence type="inferred from homology"/>
<dbReference type="GO" id="GO:0055085">
    <property type="term" value="P:transmembrane transport"/>
    <property type="evidence" value="ECO:0007669"/>
    <property type="project" value="InterPro"/>
</dbReference>
<feature type="transmembrane region" description="Helical" evidence="8">
    <location>
        <begin position="18"/>
        <end position="38"/>
    </location>
</feature>
<evidence type="ECO:0000313" key="10">
    <source>
        <dbReference type="EMBL" id="AFX74442.1"/>
    </source>
</evidence>
<keyword evidence="3" id="KW-0813">Transport</keyword>
<dbReference type="SUPFAM" id="SSF161098">
    <property type="entry name" value="MetI-like"/>
    <property type="match status" value="1"/>
</dbReference>
<dbReference type="GO" id="GO:0005886">
    <property type="term" value="C:plasma membrane"/>
    <property type="evidence" value="ECO:0007669"/>
    <property type="project" value="UniProtKB-SubCell"/>
</dbReference>
<dbReference type="InterPro" id="IPR000515">
    <property type="entry name" value="MetI-like"/>
</dbReference>
<accession>A0AAI8AN50</accession>
<dbReference type="EMBL" id="CP003914">
    <property type="protein sequence ID" value="AFX74442.1"/>
    <property type="molecule type" value="Genomic_DNA"/>
</dbReference>
<dbReference type="PANTHER" id="PTHR43848">
    <property type="entry name" value="PUTRESCINE TRANSPORT SYSTEM PERMEASE PROTEIN POTI"/>
    <property type="match status" value="1"/>
</dbReference>
<evidence type="ECO:0000259" key="9">
    <source>
        <dbReference type="PROSITE" id="PS50928"/>
    </source>
</evidence>
<feature type="transmembrane region" description="Helical" evidence="8">
    <location>
        <begin position="194"/>
        <end position="214"/>
    </location>
</feature>
<protein>
    <submittedName>
        <fullName evidence="10">Spermidine Putrescine ABC transporter permease component potC</fullName>
    </submittedName>
</protein>